<gene>
    <name evidence="4" type="ORF">ACFPJ5_05455</name>
</gene>
<comment type="similarity">
    <text evidence="1">Belongs to the sulfatase family.</text>
</comment>
<dbReference type="RefSeq" id="WP_227228273.1">
    <property type="nucleotide sequence ID" value="NZ_JAJCVJ010000001.1"/>
</dbReference>
<accession>A0ABD5R8T8</accession>
<sequence length="490" mass="54461">MRNVVLICLDTVRKDFFDEHAPRIRARADRSYEQCRAASSWSIPSHASMMTGALPHQHGVHDHNRDFSGITESATFLADLPDHHTTGVSANVYASSGFGFDRMFDDFRDVSPDSRFPEGIHVGRFGYEHKGEGPKKFLSFAKACATHDHPIESFLNGAAVELDKALASLPVPKLLDEGASIIAREGVKTAESCPQPFFMFTNFMDAHAPLRHVRGYDRSLHDAPNTWSTADYDKWELNRDKAEGLERNREHVENHRGLYRAAIDYLDRTVVEFIDDVQAATDHETTFVITADHGENLGFPADDYLVGHDSSLSEGLLHVPLYVVNAPEDAVSDEEMPDGGTTEGGPGGDTTLVSEYVSHLQLGDLLVGLAHDEVPDVTRERIPAELIGSSIAQPPENPEFWNRMLRCVYDGTEKIEWDSLGESSRVRLDPGRPCWQERVESDVGGVVEELESEFFDEEITAYKRRAEGAEGEGVDVDEATADRLADLGYM</sequence>
<dbReference type="SUPFAM" id="SSF53649">
    <property type="entry name" value="Alkaline phosphatase-like"/>
    <property type="match status" value="1"/>
</dbReference>
<keyword evidence="2" id="KW-0378">Hydrolase</keyword>
<dbReference type="PANTHER" id="PTHR42693">
    <property type="entry name" value="ARYLSULFATASE FAMILY MEMBER"/>
    <property type="match status" value="1"/>
</dbReference>
<comment type="caution">
    <text evidence="4">The sequence shown here is derived from an EMBL/GenBank/DDBJ whole genome shotgun (WGS) entry which is preliminary data.</text>
</comment>
<dbReference type="InterPro" id="IPR050738">
    <property type="entry name" value="Sulfatase"/>
</dbReference>
<reference evidence="4 5" key="1">
    <citation type="journal article" date="2019" name="Int. J. Syst. Evol. Microbiol.">
        <title>The Global Catalogue of Microorganisms (GCM) 10K type strain sequencing project: providing services to taxonomists for standard genome sequencing and annotation.</title>
        <authorList>
            <consortium name="The Broad Institute Genomics Platform"/>
            <consortium name="The Broad Institute Genome Sequencing Center for Infectious Disease"/>
            <person name="Wu L."/>
            <person name="Ma J."/>
        </authorList>
    </citation>
    <scope>NUCLEOTIDE SEQUENCE [LARGE SCALE GENOMIC DNA]</scope>
    <source>
        <strain evidence="4 5">CGMCC 1.12237</strain>
    </source>
</reference>
<organism evidence="4 5">
    <name type="scientific">Salinirubrum litoreum</name>
    <dbReference type="NCBI Taxonomy" id="1126234"/>
    <lineage>
        <taxon>Archaea</taxon>
        <taxon>Methanobacteriati</taxon>
        <taxon>Methanobacteriota</taxon>
        <taxon>Stenosarchaea group</taxon>
        <taxon>Halobacteria</taxon>
        <taxon>Halobacteriales</taxon>
        <taxon>Haloferacaceae</taxon>
        <taxon>Salinirubrum</taxon>
    </lineage>
</organism>
<dbReference type="Proteomes" id="UP001596201">
    <property type="component" value="Unassembled WGS sequence"/>
</dbReference>
<dbReference type="AlphaFoldDB" id="A0ABD5R8T8"/>
<evidence type="ECO:0000259" key="3">
    <source>
        <dbReference type="Pfam" id="PF00884"/>
    </source>
</evidence>
<dbReference type="InterPro" id="IPR000917">
    <property type="entry name" value="Sulfatase_N"/>
</dbReference>
<evidence type="ECO:0000256" key="1">
    <source>
        <dbReference type="ARBA" id="ARBA00008779"/>
    </source>
</evidence>
<dbReference type="EMBL" id="JBHSKX010000001">
    <property type="protein sequence ID" value="MFC5366377.1"/>
    <property type="molecule type" value="Genomic_DNA"/>
</dbReference>
<dbReference type="PANTHER" id="PTHR42693:SF53">
    <property type="entry name" value="ENDO-4-O-SULFATASE"/>
    <property type="match status" value="1"/>
</dbReference>
<dbReference type="GO" id="GO:0016787">
    <property type="term" value="F:hydrolase activity"/>
    <property type="evidence" value="ECO:0007669"/>
    <property type="project" value="UniProtKB-KW"/>
</dbReference>
<proteinExistence type="inferred from homology"/>
<keyword evidence="5" id="KW-1185">Reference proteome</keyword>
<evidence type="ECO:0000313" key="4">
    <source>
        <dbReference type="EMBL" id="MFC5366377.1"/>
    </source>
</evidence>
<protein>
    <submittedName>
        <fullName evidence="4">Sulfatase-like hydrolase/transferase</fullName>
    </submittedName>
</protein>
<dbReference type="InterPro" id="IPR017850">
    <property type="entry name" value="Alkaline_phosphatase_core_sf"/>
</dbReference>
<evidence type="ECO:0000256" key="2">
    <source>
        <dbReference type="ARBA" id="ARBA00022801"/>
    </source>
</evidence>
<name>A0ABD5R8T8_9EURY</name>
<dbReference type="Pfam" id="PF00884">
    <property type="entry name" value="Sulfatase"/>
    <property type="match status" value="1"/>
</dbReference>
<dbReference type="Gene3D" id="3.40.720.10">
    <property type="entry name" value="Alkaline Phosphatase, subunit A"/>
    <property type="match status" value="1"/>
</dbReference>
<feature type="domain" description="Sulfatase N-terminal" evidence="3">
    <location>
        <begin position="2"/>
        <end position="324"/>
    </location>
</feature>
<evidence type="ECO:0000313" key="5">
    <source>
        <dbReference type="Proteomes" id="UP001596201"/>
    </source>
</evidence>